<keyword evidence="1" id="KW-0969">Cilium</keyword>
<name>A0ABT2YGB1_9BURK</name>
<keyword evidence="1" id="KW-0282">Flagellum</keyword>
<accession>A0ABT2YGB1</accession>
<dbReference type="RefSeq" id="WP_263571641.1">
    <property type="nucleotide sequence ID" value="NZ_JAJIRN010000005.1"/>
</dbReference>
<comment type="caution">
    <text evidence="1">The sequence shown here is derived from an EMBL/GenBank/DDBJ whole genome shotgun (WGS) entry which is preliminary data.</text>
</comment>
<dbReference type="Proteomes" id="UP001209701">
    <property type="component" value="Unassembled WGS sequence"/>
</dbReference>
<gene>
    <name evidence="1" type="ORF">LNV07_13300</name>
</gene>
<proteinExistence type="predicted"/>
<protein>
    <submittedName>
        <fullName evidence="1">Flagellar basal body rod protein</fullName>
    </submittedName>
</protein>
<evidence type="ECO:0000313" key="1">
    <source>
        <dbReference type="EMBL" id="MCV2369058.1"/>
    </source>
</evidence>
<organism evidence="1 2">
    <name type="scientific">Roseateles oligotrophus</name>
    <dbReference type="NCBI Taxonomy" id="1769250"/>
    <lineage>
        <taxon>Bacteria</taxon>
        <taxon>Pseudomonadati</taxon>
        <taxon>Pseudomonadota</taxon>
        <taxon>Betaproteobacteria</taxon>
        <taxon>Burkholderiales</taxon>
        <taxon>Sphaerotilaceae</taxon>
        <taxon>Roseateles</taxon>
    </lineage>
</organism>
<evidence type="ECO:0000313" key="2">
    <source>
        <dbReference type="Proteomes" id="UP001209701"/>
    </source>
</evidence>
<dbReference type="EMBL" id="JAJIRN010000005">
    <property type="protein sequence ID" value="MCV2369058.1"/>
    <property type="molecule type" value="Genomic_DNA"/>
</dbReference>
<keyword evidence="2" id="KW-1185">Reference proteome</keyword>
<sequence>MSIGLSTALSGISVANERLRASANNIANTQTSDFRRQQVEAQTLESGGVKGQLRQVNSVGNAAETDLMTQKSATYAFVANLRVLQTQLDASGTMLDIHA</sequence>
<reference evidence="1 2" key="1">
    <citation type="submission" date="2021-11" db="EMBL/GenBank/DDBJ databases">
        <authorList>
            <person name="Liang Q."/>
            <person name="Mou H."/>
            <person name="Liu Z."/>
        </authorList>
    </citation>
    <scope>NUCLEOTIDE SEQUENCE [LARGE SCALE GENOMIC DNA]</scope>
    <source>
        <strain evidence="1 2">CHU3</strain>
    </source>
</reference>
<keyword evidence="1" id="KW-0966">Cell projection</keyword>